<reference evidence="1" key="1">
    <citation type="submission" date="2019-02" db="EMBL/GenBank/DDBJ databases">
        <authorList>
            <person name="Gruber-Vodicka R. H."/>
            <person name="Seah K. B. B."/>
        </authorList>
    </citation>
    <scope>NUCLEOTIDE SEQUENCE</scope>
    <source>
        <strain evidence="1">BECK_M7</strain>
    </source>
</reference>
<proteinExistence type="predicted"/>
<dbReference type="EMBL" id="CAADFF010000019">
    <property type="protein sequence ID" value="VFJ90381.1"/>
    <property type="molecule type" value="Genomic_DNA"/>
</dbReference>
<organism evidence="1">
    <name type="scientific">Candidatus Kentrum sp. LFY</name>
    <dbReference type="NCBI Taxonomy" id="2126342"/>
    <lineage>
        <taxon>Bacteria</taxon>
        <taxon>Pseudomonadati</taxon>
        <taxon>Pseudomonadota</taxon>
        <taxon>Gammaproteobacteria</taxon>
        <taxon>Candidatus Kentrum</taxon>
    </lineage>
</organism>
<sequence length="197" mass="21607">MNRLSGFSWATPSVSMISPNPLVIPSFPGNPCLPVCCRFGLQHHIARPRPQPNPVVVPGVWVPAFPCRDDEGGFFGRLCRNSALPSFRQGMPGPRCQGWQKLPVNFREITIGKTLRPSTNIHAVMSIVEEELHKKSKPPKNHQPCVFIAACAAWETAGGRNPPEGYPAPGIHNARRRESYSGSIASYKQILLCGCTV</sequence>
<evidence type="ECO:0000313" key="1">
    <source>
        <dbReference type="EMBL" id="VFJ90381.1"/>
    </source>
</evidence>
<dbReference type="AlphaFoldDB" id="A0A450UD83"/>
<protein>
    <submittedName>
        <fullName evidence="1">Uncharacterized protein</fullName>
    </submittedName>
</protein>
<accession>A0A450UD83</accession>
<gene>
    <name evidence="1" type="ORF">BECKLFY1418B_GA0070995_101947</name>
</gene>
<name>A0A450UD83_9GAMM</name>